<feature type="compositionally biased region" description="Basic and acidic residues" evidence="1">
    <location>
        <begin position="20"/>
        <end position="29"/>
    </location>
</feature>
<organism evidence="2">
    <name type="scientific">marine metagenome</name>
    <dbReference type="NCBI Taxonomy" id="408172"/>
    <lineage>
        <taxon>unclassified sequences</taxon>
        <taxon>metagenomes</taxon>
        <taxon>ecological metagenomes</taxon>
    </lineage>
</organism>
<evidence type="ECO:0000256" key="1">
    <source>
        <dbReference type="SAM" id="MobiDB-lite"/>
    </source>
</evidence>
<name>A0A381PLS5_9ZZZZ</name>
<dbReference type="EMBL" id="UINC01001016">
    <property type="protein sequence ID" value="SUZ67564.1"/>
    <property type="molecule type" value="Genomic_DNA"/>
</dbReference>
<feature type="region of interest" description="Disordered" evidence="1">
    <location>
        <begin position="57"/>
        <end position="78"/>
    </location>
</feature>
<proteinExistence type="predicted"/>
<protein>
    <submittedName>
        <fullName evidence="2">Uncharacterized protein</fullName>
    </submittedName>
</protein>
<accession>A0A381PLS5</accession>
<sequence>VFQKALSGPVQKRPPQARAASHDLDERTILEGSNHSRRTDATNVLHLDAPDRLSVGDDGERLQSWSREPGRPGNGVESLEVGCEVRPCEKLVTLTEFSDLERPFGFRVHSVEFLDGLLDQIFIERIVGAGDLLRL</sequence>
<dbReference type="AlphaFoldDB" id="A0A381PLS5"/>
<gene>
    <name evidence="2" type="ORF">METZ01_LOCUS20418</name>
</gene>
<feature type="region of interest" description="Disordered" evidence="1">
    <location>
        <begin position="1"/>
        <end position="43"/>
    </location>
</feature>
<feature type="non-terminal residue" evidence="2">
    <location>
        <position position="1"/>
    </location>
</feature>
<evidence type="ECO:0000313" key="2">
    <source>
        <dbReference type="EMBL" id="SUZ67564.1"/>
    </source>
</evidence>
<reference evidence="2" key="1">
    <citation type="submission" date="2018-05" db="EMBL/GenBank/DDBJ databases">
        <authorList>
            <person name="Lanie J.A."/>
            <person name="Ng W.-L."/>
            <person name="Kazmierczak K.M."/>
            <person name="Andrzejewski T.M."/>
            <person name="Davidsen T.M."/>
            <person name="Wayne K.J."/>
            <person name="Tettelin H."/>
            <person name="Glass J.I."/>
            <person name="Rusch D."/>
            <person name="Podicherti R."/>
            <person name="Tsui H.-C.T."/>
            <person name="Winkler M.E."/>
        </authorList>
    </citation>
    <scope>NUCLEOTIDE SEQUENCE</scope>
</reference>